<reference key="2">
    <citation type="submission" date="2011-04" db="EMBL/GenBank/DDBJ databases">
        <title>Complete sequence of chromosome of Haliscomenobacter hydrossis DSM 1100.</title>
        <authorList>
            <consortium name="US DOE Joint Genome Institute (JGI-PGF)"/>
            <person name="Lucas S."/>
            <person name="Han J."/>
            <person name="Lapidus A."/>
            <person name="Bruce D."/>
            <person name="Goodwin L."/>
            <person name="Pitluck S."/>
            <person name="Peters L."/>
            <person name="Kyrpides N."/>
            <person name="Mavromatis K."/>
            <person name="Ivanova N."/>
            <person name="Ovchinnikova G."/>
            <person name="Pagani I."/>
            <person name="Daligault H."/>
            <person name="Detter J.C."/>
            <person name="Han C."/>
            <person name="Land M."/>
            <person name="Hauser L."/>
            <person name="Markowitz V."/>
            <person name="Cheng J.-F."/>
            <person name="Hugenholtz P."/>
            <person name="Woyke T."/>
            <person name="Wu D."/>
            <person name="Verbarg S."/>
            <person name="Frueling A."/>
            <person name="Brambilla E."/>
            <person name="Klenk H.-P."/>
            <person name="Eisen J.A."/>
        </authorList>
    </citation>
    <scope>NUCLEOTIDE SEQUENCE</scope>
    <source>
        <strain>DSM 1100</strain>
    </source>
</reference>
<proteinExistence type="predicted"/>
<evidence type="ECO:0008006" key="3">
    <source>
        <dbReference type="Google" id="ProtNLM"/>
    </source>
</evidence>
<dbReference type="OrthoDB" id="7585366at2"/>
<dbReference type="KEGG" id="hhy:Halhy_3802"/>
<protein>
    <recommendedName>
        <fullName evidence="3">N-acetyltransferase domain-containing protein</fullName>
    </recommendedName>
</protein>
<dbReference type="RefSeq" id="WP_013766193.1">
    <property type="nucleotide sequence ID" value="NC_015510.1"/>
</dbReference>
<sequence>MERSIQMYNAFSGVNSFENISLLNFFRVHTPDTEYCAIQEALDYALKNKPSFGGFVLTYSINSRIVAGVVVNKTGMQGFKSENLLVLAALHEDFKSQTTFLEELINKAVDYADGDIAIYAKPNHPALMMAKRMGFKEQFVELKFQKAALAAKVRV</sequence>
<gene>
    <name evidence="1" type="ordered locus">Halhy_3802</name>
</gene>
<dbReference type="Proteomes" id="UP000008461">
    <property type="component" value="Chromosome"/>
</dbReference>
<name>F4L247_HALH1</name>
<dbReference type="AlphaFoldDB" id="F4L247"/>
<reference evidence="1 2" key="1">
    <citation type="journal article" date="2011" name="Stand. Genomic Sci.">
        <title>Complete genome sequence of Haliscomenobacter hydrossis type strain (O).</title>
        <authorList>
            <consortium name="US DOE Joint Genome Institute (JGI-PGF)"/>
            <person name="Daligault H."/>
            <person name="Lapidus A."/>
            <person name="Zeytun A."/>
            <person name="Nolan M."/>
            <person name="Lucas S."/>
            <person name="Del Rio T.G."/>
            <person name="Tice H."/>
            <person name="Cheng J.F."/>
            <person name="Tapia R."/>
            <person name="Han C."/>
            <person name="Goodwin L."/>
            <person name="Pitluck S."/>
            <person name="Liolios K."/>
            <person name="Pagani I."/>
            <person name="Ivanova N."/>
            <person name="Huntemann M."/>
            <person name="Mavromatis K."/>
            <person name="Mikhailova N."/>
            <person name="Pati A."/>
            <person name="Chen A."/>
            <person name="Palaniappan K."/>
            <person name="Land M."/>
            <person name="Hauser L."/>
            <person name="Brambilla E.M."/>
            <person name="Rohde M."/>
            <person name="Verbarg S."/>
            <person name="Goker M."/>
            <person name="Bristow J."/>
            <person name="Eisen J.A."/>
            <person name="Markowitz V."/>
            <person name="Hugenholtz P."/>
            <person name="Kyrpides N.C."/>
            <person name="Klenk H.P."/>
            <person name="Woyke T."/>
        </authorList>
    </citation>
    <scope>NUCLEOTIDE SEQUENCE [LARGE SCALE GENOMIC DNA]</scope>
    <source>
        <strain evidence="2">ATCC 27775 / DSM 1100 / LMG 10767 / O</strain>
    </source>
</reference>
<dbReference type="STRING" id="760192.Halhy_3802"/>
<keyword evidence="2" id="KW-1185">Reference proteome</keyword>
<dbReference type="eggNOG" id="COG0456">
    <property type="taxonomic scope" value="Bacteria"/>
</dbReference>
<evidence type="ECO:0000313" key="2">
    <source>
        <dbReference type="Proteomes" id="UP000008461"/>
    </source>
</evidence>
<dbReference type="HOGENOM" id="CLU_142799_0_0_10"/>
<accession>F4L247</accession>
<evidence type="ECO:0000313" key="1">
    <source>
        <dbReference type="EMBL" id="AEE51654.1"/>
    </source>
</evidence>
<dbReference type="EMBL" id="CP002691">
    <property type="protein sequence ID" value="AEE51654.1"/>
    <property type="molecule type" value="Genomic_DNA"/>
</dbReference>
<organism evidence="1 2">
    <name type="scientific">Haliscomenobacter hydrossis (strain ATCC 27775 / DSM 1100 / LMG 10767 / O)</name>
    <dbReference type="NCBI Taxonomy" id="760192"/>
    <lineage>
        <taxon>Bacteria</taxon>
        <taxon>Pseudomonadati</taxon>
        <taxon>Bacteroidota</taxon>
        <taxon>Saprospiria</taxon>
        <taxon>Saprospirales</taxon>
        <taxon>Haliscomenobacteraceae</taxon>
        <taxon>Haliscomenobacter</taxon>
    </lineage>
</organism>